<dbReference type="PANTHER" id="PTHR43476">
    <property type="entry name" value="3-(3-HYDROXY-PHENYL)PROPIONATE/3-HYDROXYCINNAMIC ACID HYDROXYLASE"/>
    <property type="match status" value="1"/>
</dbReference>
<organism evidence="3 4">
    <name type="scientific">Sphingomonas immobilis</name>
    <dbReference type="NCBI Taxonomy" id="3063997"/>
    <lineage>
        <taxon>Bacteria</taxon>
        <taxon>Pseudomonadati</taxon>
        <taxon>Pseudomonadota</taxon>
        <taxon>Alphaproteobacteria</taxon>
        <taxon>Sphingomonadales</taxon>
        <taxon>Sphingomonadaceae</taxon>
        <taxon>Sphingomonas</taxon>
    </lineage>
</organism>
<sequence length="400" mass="44493">MITHDVEVLVVGLGPVGATTALYLARHGITVAGIEALPAPASDLRASTVHAPTIEMLDALGAANVVLNYGLRAPEYQFRDRQSGETFSFDMSELADRTRFPFRVQCEQHKLAEDVVDQLGGEASVQLRYGQRLIWLGEHDGGVSAYVETSRDVECYRARYVIGADGAGSLVRKLMALGFDGFTYGEKYLCLSTQYPIEEAFDGLCHVNYVSDPDEWLVLLRVPSVWRVMLPVREDEDDQTLLSDTRKDAVFRRILGHDAPVTTHHRTIYRLHQRVADRFVAGRVALVGDAAHLNSPMGGFGMNSGIHDGINLGQKLVAILREGGDARLVELFDRQRRQMTHDFIQAQSIANMAMMRSGWGAARDQRREKMADLSKDREARRAFLLSQAMFTSLEQAAAIQ</sequence>
<evidence type="ECO:0000259" key="2">
    <source>
        <dbReference type="Pfam" id="PF01494"/>
    </source>
</evidence>
<dbReference type="Proteomes" id="UP001176468">
    <property type="component" value="Unassembled WGS sequence"/>
</dbReference>
<evidence type="ECO:0000313" key="3">
    <source>
        <dbReference type="EMBL" id="MDO7843403.1"/>
    </source>
</evidence>
<accession>A0ABT9A0P2</accession>
<dbReference type="InterPro" id="IPR002938">
    <property type="entry name" value="FAD-bd"/>
</dbReference>
<dbReference type="SUPFAM" id="SSF51905">
    <property type="entry name" value="FAD/NAD(P)-binding domain"/>
    <property type="match status" value="1"/>
</dbReference>
<gene>
    <name evidence="3" type="ORF">Q5H94_13790</name>
</gene>
<evidence type="ECO:0000313" key="4">
    <source>
        <dbReference type="Proteomes" id="UP001176468"/>
    </source>
</evidence>
<keyword evidence="4" id="KW-1185">Reference proteome</keyword>
<dbReference type="PANTHER" id="PTHR43476:SF3">
    <property type="entry name" value="FAD-BINDING MONOOXYGENASE"/>
    <property type="match status" value="1"/>
</dbReference>
<dbReference type="PRINTS" id="PR00420">
    <property type="entry name" value="RNGMNOXGNASE"/>
</dbReference>
<evidence type="ECO:0000256" key="1">
    <source>
        <dbReference type="ARBA" id="ARBA00023002"/>
    </source>
</evidence>
<dbReference type="Gene3D" id="3.30.70.2450">
    <property type="match status" value="1"/>
</dbReference>
<reference evidence="3" key="1">
    <citation type="submission" date="2023-07" db="EMBL/GenBank/DDBJ databases">
        <authorList>
            <person name="Kim M.K."/>
        </authorList>
    </citation>
    <scope>NUCLEOTIDE SEQUENCE</scope>
    <source>
        <strain evidence="3">CA1-15</strain>
    </source>
</reference>
<comment type="caution">
    <text evidence="3">The sequence shown here is derived from an EMBL/GenBank/DDBJ whole genome shotgun (WGS) entry which is preliminary data.</text>
</comment>
<dbReference type="RefSeq" id="WP_304561857.1">
    <property type="nucleotide sequence ID" value="NZ_JAUQSZ010000009.1"/>
</dbReference>
<feature type="domain" description="FAD-binding" evidence="2">
    <location>
        <begin position="5"/>
        <end position="345"/>
    </location>
</feature>
<name>A0ABT9A0P2_9SPHN</name>
<dbReference type="InterPro" id="IPR036188">
    <property type="entry name" value="FAD/NAD-bd_sf"/>
</dbReference>
<protein>
    <submittedName>
        <fullName evidence="3">NAD(P)/FAD-dependent oxidoreductase</fullName>
    </submittedName>
</protein>
<dbReference type="Gene3D" id="3.50.50.60">
    <property type="entry name" value="FAD/NAD(P)-binding domain"/>
    <property type="match status" value="1"/>
</dbReference>
<dbReference type="Pfam" id="PF01494">
    <property type="entry name" value="FAD_binding_3"/>
    <property type="match status" value="1"/>
</dbReference>
<keyword evidence="1" id="KW-0560">Oxidoreductase</keyword>
<dbReference type="EMBL" id="JAUQSZ010000009">
    <property type="protein sequence ID" value="MDO7843403.1"/>
    <property type="molecule type" value="Genomic_DNA"/>
</dbReference>
<proteinExistence type="predicted"/>
<dbReference type="InterPro" id="IPR050631">
    <property type="entry name" value="PheA/TfdB_FAD_monoxygenase"/>
</dbReference>